<dbReference type="SUPFAM" id="SSF56672">
    <property type="entry name" value="DNA/RNA polymerases"/>
    <property type="match status" value="1"/>
</dbReference>
<reference evidence="2" key="1">
    <citation type="journal article" date="2023" name="Mol. Ecol. Resour.">
        <title>Chromosome-level genome assembly of a triploid poplar Populus alba 'Berolinensis'.</title>
        <authorList>
            <person name="Chen S."/>
            <person name="Yu Y."/>
            <person name="Wang X."/>
            <person name="Wang S."/>
            <person name="Zhang T."/>
            <person name="Zhou Y."/>
            <person name="He R."/>
            <person name="Meng N."/>
            <person name="Wang Y."/>
            <person name="Liu W."/>
            <person name="Liu Z."/>
            <person name="Liu J."/>
            <person name="Guo Q."/>
            <person name="Huang H."/>
            <person name="Sederoff R.R."/>
            <person name="Wang G."/>
            <person name="Qu G."/>
            <person name="Chen S."/>
        </authorList>
    </citation>
    <scope>NUCLEOTIDE SEQUENCE</scope>
    <source>
        <strain evidence="2">SC-2020</strain>
    </source>
</reference>
<comment type="caution">
    <text evidence="2">The sequence shown here is derived from an EMBL/GenBank/DDBJ whole genome shotgun (WGS) entry which is preliminary data.</text>
</comment>
<dbReference type="AlphaFoldDB" id="A0AAD6LFE6"/>
<accession>A0AAD6LFE6</accession>
<keyword evidence="3" id="KW-1185">Reference proteome</keyword>
<evidence type="ECO:0000313" key="3">
    <source>
        <dbReference type="Proteomes" id="UP001164929"/>
    </source>
</evidence>
<evidence type="ECO:0000313" key="2">
    <source>
        <dbReference type="EMBL" id="KAJ6959399.1"/>
    </source>
</evidence>
<dbReference type="PANTHER" id="PTHR11439:SF463">
    <property type="entry name" value="REVERSE TRANSCRIPTASE TY1_COPIA-TYPE DOMAIN-CONTAINING PROTEIN"/>
    <property type="match status" value="1"/>
</dbReference>
<protein>
    <recommendedName>
        <fullName evidence="1">Reverse transcriptase Ty1/copia-type domain-containing protein</fullName>
    </recommendedName>
</protein>
<feature type="domain" description="Reverse transcriptase Ty1/copia-type" evidence="1">
    <location>
        <begin position="1"/>
        <end position="64"/>
    </location>
</feature>
<name>A0AAD6LFE6_9ROSI</name>
<dbReference type="Proteomes" id="UP001164929">
    <property type="component" value="Chromosome 17"/>
</dbReference>
<dbReference type="EMBL" id="JAQIZT010000017">
    <property type="protein sequence ID" value="KAJ6959399.1"/>
    <property type="molecule type" value="Genomic_DNA"/>
</dbReference>
<sequence length="309" mass="35194">MIQEFKDEMKKMFEMSDLGMMNYFLGMEVMQSSNDIFTCQKKYASDILKRFKMEDCKPVGTPMTTSIKLSKDDESEKVDESLYRGLIGSLQYLTASRPDILFAVSILSRFMHSPRETHFIAAKRILRYIKGTIDLGIFCPRSSEGAVELRGYTDSDWGGCVDDSRSTSGYLFSLNSGVFTWSSKKQETTAQSTAEAEYIAAAAAVNQAIWLRKMLKDLGHEQVEATKIMCDNSSAVSISKNPVFHGRTKHIKIKFHFIREVQQSNEVMLIHCSSEEQLADIFTKPLPKERFETLRQMIGICRQNVKEEC</sequence>
<evidence type="ECO:0000259" key="1">
    <source>
        <dbReference type="Pfam" id="PF07727"/>
    </source>
</evidence>
<proteinExistence type="predicted"/>
<gene>
    <name evidence="2" type="ORF">NC653_037665</name>
</gene>
<dbReference type="InterPro" id="IPR013103">
    <property type="entry name" value="RVT_2"/>
</dbReference>
<dbReference type="PANTHER" id="PTHR11439">
    <property type="entry name" value="GAG-POL-RELATED RETROTRANSPOSON"/>
    <property type="match status" value="1"/>
</dbReference>
<organism evidence="2 3">
    <name type="scientific">Populus alba x Populus x berolinensis</name>
    <dbReference type="NCBI Taxonomy" id="444605"/>
    <lineage>
        <taxon>Eukaryota</taxon>
        <taxon>Viridiplantae</taxon>
        <taxon>Streptophyta</taxon>
        <taxon>Embryophyta</taxon>
        <taxon>Tracheophyta</taxon>
        <taxon>Spermatophyta</taxon>
        <taxon>Magnoliopsida</taxon>
        <taxon>eudicotyledons</taxon>
        <taxon>Gunneridae</taxon>
        <taxon>Pentapetalae</taxon>
        <taxon>rosids</taxon>
        <taxon>fabids</taxon>
        <taxon>Malpighiales</taxon>
        <taxon>Salicaceae</taxon>
        <taxon>Saliceae</taxon>
        <taxon>Populus</taxon>
    </lineage>
</organism>
<dbReference type="CDD" id="cd09272">
    <property type="entry name" value="RNase_HI_RT_Ty1"/>
    <property type="match status" value="1"/>
</dbReference>
<dbReference type="InterPro" id="IPR043502">
    <property type="entry name" value="DNA/RNA_pol_sf"/>
</dbReference>
<dbReference type="Pfam" id="PF07727">
    <property type="entry name" value="RVT_2"/>
    <property type="match status" value="1"/>
</dbReference>